<keyword evidence="5" id="KW-1185">Reference proteome</keyword>
<evidence type="ECO:0000256" key="3">
    <source>
        <dbReference type="ARBA" id="ARBA00035643"/>
    </source>
</evidence>
<accession>A0A853C5S9</accession>
<dbReference type="Pfam" id="PF06386">
    <property type="entry name" value="GvpL_GvpF"/>
    <property type="match status" value="1"/>
</dbReference>
<comment type="similarity">
    <text evidence="3">Belongs to the gas vesicle GvpF/GvpL family.</text>
</comment>
<evidence type="ECO:0000256" key="2">
    <source>
        <dbReference type="ARBA" id="ARBA00035108"/>
    </source>
</evidence>
<reference evidence="4 5" key="1">
    <citation type="submission" date="2020-07" db="EMBL/GenBank/DDBJ databases">
        <title>Sequencing the genomes of 1000 actinobacteria strains.</title>
        <authorList>
            <person name="Klenk H.-P."/>
        </authorList>
    </citation>
    <scope>NUCLEOTIDE SEQUENCE [LARGE SCALE GENOMIC DNA]</scope>
    <source>
        <strain evidence="4 5">DSM 103833</strain>
    </source>
</reference>
<evidence type="ECO:0000256" key="1">
    <source>
        <dbReference type="ARBA" id="ARBA00022987"/>
    </source>
</evidence>
<dbReference type="PANTHER" id="PTHR36852:SF1">
    <property type="entry name" value="PROTEIN GVPL 2"/>
    <property type="match status" value="1"/>
</dbReference>
<protein>
    <submittedName>
        <fullName evidence="4">Non-ribosomal peptide synthetase component F</fullName>
    </submittedName>
</protein>
<evidence type="ECO:0000313" key="4">
    <source>
        <dbReference type="EMBL" id="NYJ03430.1"/>
    </source>
</evidence>
<dbReference type="Proteomes" id="UP000530424">
    <property type="component" value="Unassembled WGS sequence"/>
</dbReference>
<evidence type="ECO:0000313" key="5">
    <source>
        <dbReference type="Proteomes" id="UP000530424"/>
    </source>
</evidence>
<dbReference type="RefSeq" id="WP_179669734.1">
    <property type="nucleotide sequence ID" value="NZ_JACCFP010000001.1"/>
</dbReference>
<keyword evidence="1" id="KW-0304">Gas vesicle</keyword>
<proteinExistence type="inferred from homology"/>
<dbReference type="GO" id="GO:0031412">
    <property type="term" value="P:gas vesicle organization"/>
    <property type="evidence" value="ECO:0007669"/>
    <property type="project" value="InterPro"/>
</dbReference>
<dbReference type="EMBL" id="JACCFP010000001">
    <property type="protein sequence ID" value="NYJ03430.1"/>
    <property type="molecule type" value="Genomic_DNA"/>
</dbReference>
<dbReference type="PANTHER" id="PTHR36852">
    <property type="entry name" value="PROTEIN GVPL 2"/>
    <property type="match status" value="1"/>
</dbReference>
<sequence length="257" mass="27221">MGEPARYLYAVSRGLPVSALDGVTGIGGARLEVVGVLDLEATVSTVDLDEFGEEGLHAHLEQLDWVERTARAHDRVVHACAAAAPTAPMRLATVCLDDESVRLRLEEWYDDLAHALDRIAGRQEWSVKVYAHARAGGEGRSARAPEPAAAGGAAYLRRKKAAAEERLTSERASAEAAASVDRALGALAVATRHLRAQDPRLSGHAGTMLLNGAYLVDSVAADEFTAAVAKLVAAHPDVSIACDGPWPPYSFATLEQP</sequence>
<dbReference type="GO" id="GO:0031411">
    <property type="term" value="C:gas vesicle"/>
    <property type="evidence" value="ECO:0007669"/>
    <property type="project" value="UniProtKB-SubCell"/>
</dbReference>
<comment type="caution">
    <text evidence="4">The sequence shown here is derived from an EMBL/GenBank/DDBJ whole genome shotgun (WGS) entry which is preliminary data.</text>
</comment>
<dbReference type="InterPro" id="IPR009430">
    <property type="entry name" value="GvpL/GvpF"/>
</dbReference>
<organism evidence="4 5">
    <name type="scientific">Nocardioides thalensis</name>
    <dbReference type="NCBI Taxonomy" id="1914755"/>
    <lineage>
        <taxon>Bacteria</taxon>
        <taxon>Bacillati</taxon>
        <taxon>Actinomycetota</taxon>
        <taxon>Actinomycetes</taxon>
        <taxon>Propionibacteriales</taxon>
        <taxon>Nocardioidaceae</taxon>
        <taxon>Nocardioides</taxon>
    </lineage>
</organism>
<gene>
    <name evidence="4" type="ORF">HNR19_004128</name>
</gene>
<name>A0A853C5S9_9ACTN</name>
<dbReference type="AlphaFoldDB" id="A0A853C5S9"/>
<comment type="subcellular location">
    <subcellularLocation>
        <location evidence="2">Gas vesicle</location>
    </subcellularLocation>
</comment>